<dbReference type="EMBL" id="SODU01000005">
    <property type="protein sequence ID" value="TDW81607.1"/>
    <property type="molecule type" value="Genomic_DNA"/>
</dbReference>
<organism evidence="2 3">
    <name type="scientific">Kribbella pratensis</name>
    <dbReference type="NCBI Taxonomy" id="2512112"/>
    <lineage>
        <taxon>Bacteria</taxon>
        <taxon>Bacillati</taxon>
        <taxon>Actinomycetota</taxon>
        <taxon>Actinomycetes</taxon>
        <taxon>Propionibacteriales</taxon>
        <taxon>Kribbellaceae</taxon>
        <taxon>Kribbella</taxon>
    </lineage>
</organism>
<comment type="caution">
    <text evidence="2">The sequence shown here is derived from an EMBL/GenBank/DDBJ whole genome shotgun (WGS) entry which is preliminary data.</text>
</comment>
<evidence type="ECO:0000313" key="3">
    <source>
        <dbReference type="Proteomes" id="UP000295060"/>
    </source>
</evidence>
<dbReference type="RefSeq" id="WP_134132936.1">
    <property type="nucleotide sequence ID" value="NZ_SODU01000005.1"/>
</dbReference>
<gene>
    <name evidence="2" type="ORF">EV137_7613</name>
</gene>
<name>A0ABY2F4Y2_9ACTN</name>
<dbReference type="CDD" id="cd12108">
    <property type="entry name" value="Hr-like"/>
    <property type="match status" value="1"/>
</dbReference>
<dbReference type="Gene3D" id="1.20.120.520">
    <property type="entry name" value="nmb1532 protein domain like"/>
    <property type="match status" value="1"/>
</dbReference>
<keyword evidence="3" id="KW-1185">Reference proteome</keyword>
<evidence type="ECO:0000313" key="2">
    <source>
        <dbReference type="EMBL" id="TDW81607.1"/>
    </source>
</evidence>
<evidence type="ECO:0000259" key="1">
    <source>
        <dbReference type="Pfam" id="PF01814"/>
    </source>
</evidence>
<proteinExistence type="predicted"/>
<dbReference type="Proteomes" id="UP000295060">
    <property type="component" value="Unassembled WGS sequence"/>
</dbReference>
<accession>A0ABY2F4Y2</accession>
<dbReference type="Pfam" id="PF01814">
    <property type="entry name" value="Hemerythrin"/>
    <property type="match status" value="1"/>
</dbReference>
<feature type="domain" description="Hemerythrin-like" evidence="1">
    <location>
        <begin position="26"/>
        <end position="154"/>
    </location>
</feature>
<protein>
    <submittedName>
        <fullName evidence="2">Hemerythrin HHE cation binding domain-containing protein</fullName>
    </submittedName>
</protein>
<dbReference type="InterPro" id="IPR012312">
    <property type="entry name" value="Hemerythrin-like"/>
</dbReference>
<sequence>MSTATVDQLMLPGQAAAPPGPVDLTAMYVMHHGFRRDLAAFKTAVIRTPVEDRGTWRALATRWGRFCEILHKHHTGEDAGLWPLLMAKADADSRATLEAMEDEHAEIDPLLTSCTAGFERLAAYADVDARDALEVRVVALGELLARHLAHEERDAMVLVQRYLVDADWHRLETEQFKPAYGPRDLPFIASWALYGLPAEHFGRVRDSMAGRPMELVWRLFWRRPFERRERAAFRYA</sequence>
<reference evidence="2 3" key="1">
    <citation type="submission" date="2019-03" db="EMBL/GenBank/DDBJ databases">
        <title>Genomic Encyclopedia of Type Strains, Phase III (KMG-III): the genomes of soil and plant-associated and newly described type strains.</title>
        <authorList>
            <person name="Whitman W."/>
        </authorList>
    </citation>
    <scope>NUCLEOTIDE SEQUENCE [LARGE SCALE GENOMIC DNA]</scope>
    <source>
        <strain evidence="2 3">VKMAc-2574</strain>
    </source>
</reference>